<comment type="caution">
    <text evidence="1">The sequence shown here is derived from an EMBL/GenBank/DDBJ whole genome shotgun (WGS) entry which is preliminary data.</text>
</comment>
<reference evidence="1" key="1">
    <citation type="submission" date="2019-05" db="EMBL/GenBank/DDBJ databases">
        <title>Methanoculleus sp. FWC-SCC1, a methanogenic archaeon isolated from deep marine cold seep.</title>
        <authorList>
            <person name="Chen Y.-W."/>
            <person name="Chen S.-C."/>
            <person name="Teng N.-H."/>
            <person name="Lai M.-C."/>
        </authorList>
    </citation>
    <scope>NUCLEOTIDE SEQUENCE</scope>
    <source>
        <strain evidence="1">FWC-SCC1</strain>
    </source>
</reference>
<evidence type="ECO:0008006" key="3">
    <source>
        <dbReference type="Google" id="ProtNLM"/>
    </source>
</evidence>
<gene>
    <name evidence="1" type="ORF">FGU65_15245</name>
</gene>
<proteinExistence type="predicted"/>
<dbReference type="Proteomes" id="UP001168338">
    <property type="component" value="Unassembled WGS sequence"/>
</dbReference>
<keyword evidence="2" id="KW-1185">Reference proteome</keyword>
<dbReference type="EMBL" id="VCYH01000018">
    <property type="protein sequence ID" value="MDN7026216.1"/>
    <property type="molecule type" value="Genomic_DNA"/>
</dbReference>
<evidence type="ECO:0000313" key="1">
    <source>
        <dbReference type="EMBL" id="MDN7026216.1"/>
    </source>
</evidence>
<name>A0ABT8ME64_9EURY</name>
<accession>A0ABT8ME64</accession>
<dbReference type="PROSITE" id="PS51257">
    <property type="entry name" value="PROKAR_LIPOPROTEIN"/>
    <property type="match status" value="1"/>
</dbReference>
<organism evidence="1 2">
    <name type="scientific">Methanoculleus frigidifontis</name>
    <dbReference type="NCBI Taxonomy" id="2584085"/>
    <lineage>
        <taxon>Archaea</taxon>
        <taxon>Methanobacteriati</taxon>
        <taxon>Methanobacteriota</taxon>
        <taxon>Stenosarchaea group</taxon>
        <taxon>Methanomicrobia</taxon>
        <taxon>Methanomicrobiales</taxon>
        <taxon>Methanomicrobiaceae</taxon>
        <taxon>Methanoculleus</taxon>
    </lineage>
</organism>
<evidence type="ECO:0000313" key="2">
    <source>
        <dbReference type="Proteomes" id="UP001168338"/>
    </source>
</evidence>
<protein>
    <recommendedName>
        <fullName evidence="3">Lipoprotein</fullName>
    </recommendedName>
</protein>
<sequence>MLRRTAPLLAVALVLAAGLLAGGCTDTEHTVEGVGTVVRTDDGTYVIRAENGTCYAPFSLNDECRVDGTVVYFRGVLPDGGRAPGSSCIPIEIRDIGTYVPPGENATITLEKVWP</sequence>